<dbReference type="EMBL" id="VZSV01000049">
    <property type="protein sequence ID" value="NXA48787.1"/>
    <property type="molecule type" value="Genomic_DNA"/>
</dbReference>
<feature type="non-terminal residue" evidence="6">
    <location>
        <position position="1"/>
    </location>
</feature>
<dbReference type="PANTHER" id="PTHR22710:SF2">
    <property type="entry name" value="X-RAY RADIATION RESISTANCE-ASSOCIATED PROTEIN 1"/>
    <property type="match status" value="1"/>
</dbReference>
<feature type="region of interest" description="Disordered" evidence="5">
    <location>
        <begin position="412"/>
        <end position="537"/>
    </location>
</feature>
<sequence>QGVPGEMPKQRRKPQSLVAAEEDNVLDEPFLMKHHCLKNPSDLCTVNISNQNLAKEDDFEKFDCVAFINAAENLLTLEAFRKFPGLRELELSLNGLRNLKITAGDFLRLEDLDLSYNNLSPEDIWTLGELSQLKVLRLTANGLRSLPPDLAGSWDSACSRFPSLKVLLLDDNSLSEPSVFLSLSRLCSLRELNLDRNEISAVPYLQQAESTHFFLHPALDGGGFRAEWYKSLSGLGQQLRMRRRDTEGPSEQLGCVALQNARDAGCTEVVFNSGSQESPGPVRTAVLREGHPATSKAPTACRNICAPFPELKHLSLAFNKIEEEADLLPVAFFPCLKELTFHGNPLTTKSSGRPPLLTRLLQENLGIKLVRQSVVVGRLHLAIPLKAGRKVSSHLPKVAKLPLMLETPARTFPWKPGRGAMAQSPSKPLPPIRPSVEQREGPCEEQEEARKGPWHPSPPEPLLLRSSASAAREGEAAADTSAEHGNREWCSEPHPDGAQEAVEDVSRPPLCPTAEDGSERKRSEQREGGSSPAVPERYRGYEELLGGDADPDFIEPIGIQRNVQALTHLLKHPRVYRDSTAQLHSSQKPYVPRRKSGKMPGPPPRRTKAEVLAGLLTAMRSATAVTEVPLVSVLRGKKSSPEAYREALRLLRDFQEGPT</sequence>
<feature type="region of interest" description="Disordered" evidence="5">
    <location>
        <begin position="581"/>
        <end position="605"/>
    </location>
</feature>
<dbReference type="OrthoDB" id="1687175at2759"/>
<dbReference type="SMART" id="SM00369">
    <property type="entry name" value="LRR_TYP"/>
    <property type="match status" value="5"/>
</dbReference>
<evidence type="ECO:0000313" key="7">
    <source>
        <dbReference type="Proteomes" id="UP000531559"/>
    </source>
</evidence>
<dbReference type="SUPFAM" id="SSF52058">
    <property type="entry name" value="L domain-like"/>
    <property type="match status" value="1"/>
</dbReference>
<keyword evidence="3" id="KW-0433">Leucine-rich repeat</keyword>
<feature type="compositionally biased region" description="Low complexity" evidence="5">
    <location>
        <begin position="462"/>
        <end position="471"/>
    </location>
</feature>
<evidence type="ECO:0000256" key="2">
    <source>
        <dbReference type="ARBA" id="ARBA00022490"/>
    </source>
</evidence>
<evidence type="ECO:0000256" key="1">
    <source>
        <dbReference type="ARBA" id="ARBA00004496"/>
    </source>
</evidence>
<evidence type="ECO:0000256" key="5">
    <source>
        <dbReference type="SAM" id="MobiDB-lite"/>
    </source>
</evidence>
<evidence type="ECO:0000256" key="3">
    <source>
        <dbReference type="ARBA" id="ARBA00022614"/>
    </source>
</evidence>
<dbReference type="GO" id="GO:0005737">
    <property type="term" value="C:cytoplasm"/>
    <property type="evidence" value="ECO:0007669"/>
    <property type="project" value="UniProtKB-SubCell"/>
</dbReference>
<accession>A0A7K7W6E6</accession>
<gene>
    <name evidence="6" type="primary">Xrra1</name>
    <name evidence="6" type="ORF">NOTJUL_R11637</name>
</gene>
<dbReference type="GO" id="GO:0005634">
    <property type="term" value="C:nucleus"/>
    <property type="evidence" value="ECO:0007669"/>
    <property type="project" value="TreeGrafter"/>
</dbReference>
<dbReference type="InterPro" id="IPR003591">
    <property type="entry name" value="Leu-rich_rpt_typical-subtyp"/>
</dbReference>
<keyword evidence="2" id="KW-0963">Cytoplasm</keyword>
<reference evidence="6 7" key="1">
    <citation type="submission" date="2019-09" db="EMBL/GenBank/DDBJ databases">
        <title>Bird 10,000 Genomes (B10K) Project - Family phase.</title>
        <authorList>
            <person name="Zhang G."/>
        </authorList>
    </citation>
    <scope>NUCLEOTIDE SEQUENCE [LARGE SCALE GENOMIC DNA]</scope>
    <source>
        <strain evidence="6">B10K-MSB-01</strain>
    </source>
</reference>
<evidence type="ECO:0000313" key="6">
    <source>
        <dbReference type="EMBL" id="NXA48787.1"/>
    </source>
</evidence>
<dbReference type="InterPro" id="IPR032675">
    <property type="entry name" value="LRR_dom_sf"/>
</dbReference>
<comment type="subcellular location">
    <subcellularLocation>
        <location evidence="1">Cytoplasm</location>
    </subcellularLocation>
</comment>
<name>A0A7K7W6E6_9AVES</name>
<comment type="caution">
    <text evidence="6">The sequence shown here is derived from an EMBL/GenBank/DDBJ whole genome shotgun (WGS) entry which is preliminary data.</text>
</comment>
<proteinExistence type="predicted"/>
<dbReference type="PANTHER" id="PTHR22710">
    <property type="entry name" value="X-RAY RADIATION RESISTANCE ASSOCIATED PROTEIN 1 XRRA1"/>
    <property type="match status" value="1"/>
</dbReference>
<dbReference type="AlphaFoldDB" id="A0A7K7W6E6"/>
<organism evidence="6 7">
    <name type="scientific">Nothocercus julius</name>
    <dbReference type="NCBI Taxonomy" id="2585813"/>
    <lineage>
        <taxon>Eukaryota</taxon>
        <taxon>Metazoa</taxon>
        <taxon>Chordata</taxon>
        <taxon>Craniata</taxon>
        <taxon>Vertebrata</taxon>
        <taxon>Euteleostomi</taxon>
        <taxon>Archelosauria</taxon>
        <taxon>Archosauria</taxon>
        <taxon>Dinosauria</taxon>
        <taxon>Saurischia</taxon>
        <taxon>Theropoda</taxon>
        <taxon>Coelurosauria</taxon>
        <taxon>Aves</taxon>
        <taxon>Palaeognathae</taxon>
        <taxon>Tinamiformes</taxon>
        <taxon>Tinamidae</taxon>
        <taxon>Nothocercus</taxon>
    </lineage>
</organism>
<dbReference type="Gene3D" id="3.80.10.10">
    <property type="entry name" value="Ribonuclease Inhibitor"/>
    <property type="match status" value="2"/>
</dbReference>
<dbReference type="InterPro" id="IPR001611">
    <property type="entry name" value="Leu-rich_rpt"/>
</dbReference>
<feature type="compositionally biased region" description="Basic and acidic residues" evidence="5">
    <location>
        <begin position="517"/>
        <end position="527"/>
    </location>
</feature>
<keyword evidence="7" id="KW-1185">Reference proteome</keyword>
<protein>
    <submittedName>
        <fullName evidence="6">XRRA1 protein</fullName>
    </submittedName>
</protein>
<dbReference type="Pfam" id="PF00560">
    <property type="entry name" value="LRR_1"/>
    <property type="match status" value="1"/>
</dbReference>
<feature type="compositionally biased region" description="Basic and acidic residues" evidence="5">
    <location>
        <begin position="481"/>
        <end position="497"/>
    </location>
</feature>
<feature type="non-terminal residue" evidence="6">
    <location>
        <position position="659"/>
    </location>
</feature>
<keyword evidence="4" id="KW-0677">Repeat</keyword>
<dbReference type="Proteomes" id="UP000531559">
    <property type="component" value="Unassembled WGS sequence"/>
</dbReference>
<evidence type="ECO:0000256" key="4">
    <source>
        <dbReference type="ARBA" id="ARBA00022737"/>
    </source>
</evidence>
<dbReference type="PROSITE" id="PS51450">
    <property type="entry name" value="LRR"/>
    <property type="match status" value="1"/>
</dbReference>